<dbReference type="InterPro" id="IPR051682">
    <property type="entry name" value="Mito_Persulfide_Diox"/>
</dbReference>
<accession>A0A0J6VIW9</accession>
<dbReference type="Pfam" id="PF00581">
    <property type="entry name" value="Rhodanese"/>
    <property type="match status" value="1"/>
</dbReference>
<keyword evidence="3" id="KW-0378">Hydrolase</keyword>
<dbReference type="SUPFAM" id="SSF56281">
    <property type="entry name" value="Metallo-hydrolase/oxidoreductase"/>
    <property type="match status" value="1"/>
</dbReference>
<dbReference type="InterPro" id="IPR001279">
    <property type="entry name" value="Metallo-B-lactamas"/>
</dbReference>
<dbReference type="AlphaFoldDB" id="A0A0J6VIW9"/>
<dbReference type="GO" id="GO:0006749">
    <property type="term" value="P:glutathione metabolic process"/>
    <property type="evidence" value="ECO:0007669"/>
    <property type="project" value="InterPro"/>
</dbReference>
<dbReference type="GO" id="GO:0046872">
    <property type="term" value="F:metal ion binding"/>
    <property type="evidence" value="ECO:0007669"/>
    <property type="project" value="UniProtKB-KW"/>
</dbReference>
<dbReference type="Gene3D" id="3.60.15.10">
    <property type="entry name" value="Ribonuclease Z/Hydroxyacylglutathione hydrolase-like"/>
    <property type="match status" value="1"/>
</dbReference>
<dbReference type="InterPro" id="IPR001763">
    <property type="entry name" value="Rhodanese-like_dom"/>
</dbReference>
<evidence type="ECO:0000259" key="2">
    <source>
        <dbReference type="PROSITE" id="PS50206"/>
    </source>
</evidence>
<proteinExistence type="predicted"/>
<dbReference type="PATRIC" id="fig|37916.4.peg.5862"/>
<dbReference type="CDD" id="cd07724">
    <property type="entry name" value="POD-like_MBL-fold"/>
    <property type="match status" value="1"/>
</dbReference>
<dbReference type="EC" id="3.-.-.-" evidence="3"/>
<gene>
    <name evidence="3" type="primary">baeB_4</name>
    <name evidence="3" type="ORF">MCHLDSM_05844</name>
</gene>
<dbReference type="PANTHER" id="PTHR43084">
    <property type="entry name" value="PERSULFIDE DIOXYGENASE ETHE1"/>
    <property type="match status" value="1"/>
</dbReference>
<protein>
    <submittedName>
        <fullName evidence="3">Putative polyketide biosynthesis zinc-dependent hydrolase BaeB</fullName>
        <ecNumber evidence="3">3.-.-.-</ecNumber>
    </submittedName>
</protein>
<dbReference type="RefSeq" id="WP_048472825.1">
    <property type="nucleotide sequence ID" value="NZ_JYNL01000064.1"/>
</dbReference>
<evidence type="ECO:0000256" key="1">
    <source>
        <dbReference type="ARBA" id="ARBA00022723"/>
    </source>
</evidence>
<dbReference type="Proteomes" id="UP000036513">
    <property type="component" value="Unassembled WGS sequence"/>
</dbReference>
<organism evidence="3 4">
    <name type="scientific">Mycolicibacterium chlorophenolicum</name>
    <dbReference type="NCBI Taxonomy" id="37916"/>
    <lineage>
        <taxon>Bacteria</taxon>
        <taxon>Bacillati</taxon>
        <taxon>Actinomycetota</taxon>
        <taxon>Actinomycetes</taxon>
        <taxon>Mycobacteriales</taxon>
        <taxon>Mycobacteriaceae</taxon>
        <taxon>Mycolicibacterium</taxon>
    </lineage>
</organism>
<keyword evidence="1" id="KW-0479">Metal-binding</keyword>
<dbReference type="InterPro" id="IPR036873">
    <property type="entry name" value="Rhodanese-like_dom_sf"/>
</dbReference>
<evidence type="ECO:0000313" key="3">
    <source>
        <dbReference type="EMBL" id="KMO70950.1"/>
    </source>
</evidence>
<dbReference type="SMART" id="SM00849">
    <property type="entry name" value="Lactamase_B"/>
    <property type="match status" value="1"/>
</dbReference>
<dbReference type="STRING" id="37916.MCHLDSM_05844"/>
<dbReference type="GO" id="GO:0050313">
    <property type="term" value="F:sulfur dioxygenase activity"/>
    <property type="evidence" value="ECO:0007669"/>
    <property type="project" value="InterPro"/>
</dbReference>
<dbReference type="SMR" id="A0A0J6VIW9"/>
<dbReference type="SMART" id="SM00450">
    <property type="entry name" value="RHOD"/>
    <property type="match status" value="1"/>
</dbReference>
<dbReference type="Gene3D" id="3.40.250.10">
    <property type="entry name" value="Rhodanese-like domain"/>
    <property type="match status" value="2"/>
</dbReference>
<sequence>MTTAPKPESDDVEVLVVETPSLGDRSYVVIGATDGDVIAAVIDPQRDVDRILDRTSAAGARIIRVLETHVHNDYVSGGLALARATGAEYVVPAGDELGFEATRVADGDVVSAGPFTLRAVHTPGHTAHHTSYVLTDATGATIAVFSGGSLLFDSTGRTDLLGPEHTESLAVAQYRSVRRLAHELPSATSVYPTHGFGSFCAAGGTDRDASTIGEQRATNPALTRGERQFVDELLANLSDHPAYYAHMGALNRAGAPAADLSAPRPVDLEDLRARIDAGEWVIDLRQRAAFAAGHLRGSVGFELSDSFLTYLGWLHRWGAPLTLVGADAGQILQARRELVRIGIDHLAGAATADVEQWRTSDTVTSYPVVDFPALAALTDRGDVRVVDVRRSDEFRAAHVNGAVNVPLHDLLDRLDSLGPQQLWVHCASGYRASVAASLLDAAGQDVVLVDDSFTTAVDLGLTG</sequence>
<dbReference type="InterPro" id="IPR044528">
    <property type="entry name" value="POD-like_MBL-fold"/>
</dbReference>
<dbReference type="InterPro" id="IPR036866">
    <property type="entry name" value="RibonucZ/Hydroxyglut_hydro"/>
</dbReference>
<evidence type="ECO:0000313" key="4">
    <source>
        <dbReference type="Proteomes" id="UP000036513"/>
    </source>
</evidence>
<comment type="caution">
    <text evidence="3">The sequence shown here is derived from an EMBL/GenBank/DDBJ whole genome shotgun (WGS) entry which is preliminary data.</text>
</comment>
<keyword evidence="4" id="KW-1185">Reference proteome</keyword>
<name>A0A0J6VIW9_9MYCO</name>
<reference evidence="3 4" key="1">
    <citation type="journal article" date="2015" name="Genome Biol. Evol.">
        <title>Characterization of Three Mycobacterium spp. with Potential Use in Bioremediation by Genome Sequencing and Comparative Genomics.</title>
        <authorList>
            <person name="Das S."/>
            <person name="Pettersson B.M."/>
            <person name="Behra P.R."/>
            <person name="Ramesh M."/>
            <person name="Dasgupta S."/>
            <person name="Bhattacharya A."/>
            <person name="Kirsebom L.A."/>
        </authorList>
    </citation>
    <scope>NUCLEOTIDE SEQUENCE [LARGE SCALE GENOMIC DNA]</scope>
    <source>
        <strain evidence="3 4">DSM 43826</strain>
    </source>
</reference>
<dbReference type="PANTHER" id="PTHR43084:SF1">
    <property type="entry name" value="PERSULFIDE DIOXYGENASE ETHE1, MITOCHONDRIAL"/>
    <property type="match status" value="1"/>
</dbReference>
<feature type="domain" description="Rhodanese" evidence="2">
    <location>
        <begin position="379"/>
        <end position="458"/>
    </location>
</feature>
<dbReference type="SUPFAM" id="SSF52821">
    <property type="entry name" value="Rhodanese/Cell cycle control phosphatase"/>
    <property type="match status" value="2"/>
</dbReference>
<dbReference type="GO" id="GO:0016787">
    <property type="term" value="F:hydrolase activity"/>
    <property type="evidence" value="ECO:0007669"/>
    <property type="project" value="UniProtKB-KW"/>
</dbReference>
<dbReference type="CDD" id="cd00158">
    <property type="entry name" value="RHOD"/>
    <property type="match status" value="1"/>
</dbReference>
<dbReference type="EMBL" id="JYNL01000064">
    <property type="protein sequence ID" value="KMO70950.1"/>
    <property type="molecule type" value="Genomic_DNA"/>
</dbReference>
<dbReference type="PROSITE" id="PS50206">
    <property type="entry name" value="RHODANESE_3"/>
    <property type="match status" value="1"/>
</dbReference>
<dbReference type="GO" id="GO:0070813">
    <property type="term" value="P:hydrogen sulfide metabolic process"/>
    <property type="evidence" value="ECO:0007669"/>
    <property type="project" value="TreeGrafter"/>
</dbReference>